<dbReference type="CDD" id="cd00063">
    <property type="entry name" value="FN3"/>
    <property type="match status" value="1"/>
</dbReference>
<dbReference type="InterPro" id="IPR013783">
    <property type="entry name" value="Ig-like_fold"/>
</dbReference>
<keyword evidence="2" id="KW-0119">Carbohydrate metabolism</keyword>
<comment type="caution">
    <text evidence="5">The sequence shown here is derived from an EMBL/GenBank/DDBJ whole genome shotgun (WGS) entry which is preliminary data.</text>
</comment>
<name>A0A561WAU0_ACTTI</name>
<keyword evidence="2" id="KW-0624">Polysaccharide degradation</keyword>
<dbReference type="InterPro" id="IPR003961">
    <property type="entry name" value="FN3_dom"/>
</dbReference>
<dbReference type="PROSITE" id="PS50853">
    <property type="entry name" value="FN3"/>
    <property type="match status" value="1"/>
</dbReference>
<accession>A0A561WAU0</accession>
<reference evidence="5 6" key="1">
    <citation type="submission" date="2019-06" db="EMBL/GenBank/DDBJ databases">
        <title>Sequencing the genomes of 1000 actinobacteria strains.</title>
        <authorList>
            <person name="Klenk H.-P."/>
        </authorList>
    </citation>
    <scope>NUCLEOTIDE SEQUENCE [LARGE SCALE GENOMIC DNA]</scope>
    <source>
        <strain evidence="5 6">DSM 43866</strain>
    </source>
</reference>
<dbReference type="InterPro" id="IPR036116">
    <property type="entry name" value="FN3_sf"/>
</dbReference>
<keyword evidence="6" id="KW-1185">Reference proteome</keyword>
<dbReference type="AlphaFoldDB" id="A0A561WAU0"/>
<dbReference type="InterPro" id="IPR046540">
    <property type="entry name" value="DMFA2_C"/>
</dbReference>
<feature type="region of interest" description="Disordered" evidence="3">
    <location>
        <begin position="936"/>
        <end position="956"/>
    </location>
</feature>
<dbReference type="Pfam" id="PF00041">
    <property type="entry name" value="fn3"/>
    <property type="match status" value="1"/>
</dbReference>
<dbReference type="GO" id="GO:0016798">
    <property type="term" value="F:hydrolase activity, acting on glycosyl bonds"/>
    <property type="evidence" value="ECO:0007669"/>
    <property type="project" value="UniProtKB-KW"/>
</dbReference>
<evidence type="ECO:0000256" key="1">
    <source>
        <dbReference type="ARBA" id="ARBA00023295"/>
    </source>
</evidence>
<protein>
    <recommendedName>
        <fullName evidence="4">Fibronectin type-III domain-containing protein</fullName>
    </recommendedName>
</protein>
<evidence type="ECO:0000259" key="4">
    <source>
        <dbReference type="PROSITE" id="PS50853"/>
    </source>
</evidence>
<dbReference type="GO" id="GO:0000272">
    <property type="term" value="P:polysaccharide catabolic process"/>
    <property type="evidence" value="ECO:0007669"/>
    <property type="project" value="UniProtKB-KW"/>
</dbReference>
<dbReference type="SMART" id="SM00060">
    <property type="entry name" value="FN3"/>
    <property type="match status" value="1"/>
</dbReference>
<organism evidence="5 6">
    <name type="scientific">Actinoplanes teichomyceticus</name>
    <dbReference type="NCBI Taxonomy" id="1867"/>
    <lineage>
        <taxon>Bacteria</taxon>
        <taxon>Bacillati</taxon>
        <taxon>Actinomycetota</taxon>
        <taxon>Actinomycetes</taxon>
        <taxon>Micromonosporales</taxon>
        <taxon>Micromonosporaceae</taxon>
        <taxon>Actinoplanes</taxon>
    </lineage>
</organism>
<dbReference type="RefSeq" id="WP_122979657.1">
    <property type="nucleotide sequence ID" value="NZ_BOMX01000113.1"/>
</dbReference>
<dbReference type="OrthoDB" id="505641at2"/>
<dbReference type="Proteomes" id="UP000320239">
    <property type="component" value="Unassembled WGS sequence"/>
</dbReference>
<keyword evidence="1" id="KW-0378">Hydrolase</keyword>
<dbReference type="Pfam" id="PF20254">
    <property type="entry name" value="DMFA2_C"/>
    <property type="match status" value="1"/>
</dbReference>
<keyword evidence="1" id="KW-0326">Glycosidase</keyword>
<dbReference type="Gene3D" id="2.60.40.10">
    <property type="entry name" value="Immunoglobulins"/>
    <property type="match status" value="1"/>
</dbReference>
<feature type="domain" description="Fibronectin type-III" evidence="4">
    <location>
        <begin position="734"/>
        <end position="821"/>
    </location>
</feature>
<evidence type="ECO:0000256" key="2">
    <source>
        <dbReference type="ARBA" id="ARBA00023326"/>
    </source>
</evidence>
<evidence type="ECO:0000313" key="6">
    <source>
        <dbReference type="Proteomes" id="UP000320239"/>
    </source>
</evidence>
<proteinExistence type="predicted"/>
<dbReference type="SUPFAM" id="SSF49265">
    <property type="entry name" value="Fibronectin type III"/>
    <property type="match status" value="1"/>
</dbReference>
<gene>
    <name evidence="5" type="ORF">FHX34_103500</name>
</gene>
<evidence type="ECO:0000256" key="3">
    <source>
        <dbReference type="SAM" id="MobiDB-lite"/>
    </source>
</evidence>
<sequence length="956" mass="100052">MARDWKSTYSASASSATHTATFPSAATAGRKLVAFAVAPASVDPSGTWTELAEASDPALGDLSMSTLTAAGGETSLTWVREPSASTAPRTLAGWVESRDDLGPVHAGTLTTYGNPSGTTSINLAPVVTTVDGCRIYVAVATVNDGTTWTPTITGASLTVEDVVQGPALGAEPVRLAVASGVVAAGTYNITITGVPISPAMVVVAAFEPANLTPAPPAETAIEAENRLVGIDKTTWDVSGAGDPTIFGYATSMYVARGTGIDLKVHSPSAAWTGTVYRLGWYGGRGARQVATIAGPQTTQPSGTVDATTGMASCANWAINGTWSAPADATPGVYVITIARNDLASAKSHIGPFVVTDPGHEAKIAVKLSDSTWQAYNHAGADPSNPHAGRSLYGQGSASTFTADKTLRAKAVSYDRPLLTRKYYPQTTFWNAEYPLVRWLERLGYDVDYLTCAQVDADPTLLLGREVVISSGHDEYWSAGMRDAFVAARDHSTQASNLLIMAGNEAFWRIRFASDRRSFACWKDTHDGALNATGLYSGTWQDTRSFNTDRRPASLLTGQRFRLNGIAAQSLVATAAHAGLPLWRSTPVAALTGSATWASPVGIVGFEADEPADTSSTERPAGLIRLSQATTTVTGGLSDDNGNDYGQSGTYVHAMTAYRAASGAAVFATGTVQYSWGLDAVHDRAGTAESPVLQQALTNLLADLGALPPAYPFPAGLEMPTPVALAAYGFPDVTAPSTPAGLQATADQTQIVLTWPASTDDTGVTGYDLYRDGVLVQAGVTGTTYTFGGLTAGTTYTLGVRARDAAGNVSASATVTASTAAGIPTLFTLPELDAWVQTEVQAATGQLVLELVTTEIRGYVGAARFDVLPSLAPLKRVALDLARRMVRNAAGLRSTSRQIDDYTQTDTWATETLAAAELDDADRAAIDRALGDDRPAGAFTIRPAGQRDHHAWPRGHW</sequence>
<evidence type="ECO:0000313" key="5">
    <source>
        <dbReference type="EMBL" id="TWG20971.1"/>
    </source>
</evidence>
<dbReference type="EMBL" id="VIWY01000003">
    <property type="protein sequence ID" value="TWG20971.1"/>
    <property type="molecule type" value="Genomic_DNA"/>
</dbReference>